<evidence type="ECO:0000313" key="9">
    <source>
        <dbReference type="EMBL" id="CAF0993624.1"/>
    </source>
</evidence>
<evidence type="ECO:0008006" key="11">
    <source>
        <dbReference type="Google" id="ProtNLM"/>
    </source>
</evidence>
<dbReference type="CDD" id="cd15039">
    <property type="entry name" value="7tmB3_Methuselah-like"/>
    <property type="match status" value="1"/>
</dbReference>
<feature type="chain" id="PRO_5032431025" description="G-protein coupled receptors family 2 profile 2 domain-containing protein" evidence="6">
    <location>
        <begin position="18"/>
        <end position="570"/>
    </location>
</feature>
<evidence type="ECO:0000256" key="1">
    <source>
        <dbReference type="ARBA" id="ARBA00004141"/>
    </source>
</evidence>
<evidence type="ECO:0000256" key="2">
    <source>
        <dbReference type="ARBA" id="ARBA00022692"/>
    </source>
</evidence>
<evidence type="ECO:0000256" key="4">
    <source>
        <dbReference type="ARBA" id="ARBA00023136"/>
    </source>
</evidence>
<sequence length="570" mass="66770">MFKFLAIVINIFGVFLAQDICYDSCNQYTQAVQSCFCTECEYFDDCCADAVKNKNSSTIFNIYQCNSRYNEKEFIYTLGKCLKIDANLSIKNKCENFGTNLLESTPVYSDQTKLLYKNIYCLMCNVENIDIKKIKIFEIIISNPPLSINLTILNESSNFIIKKPLDVPEPRKCQKAIETCPLNFKNQTVRDLCGSYTAYRFNRFGMVYKNEYCAQCNFPSESVFCYSNRDFPNFNGLQILFDLTNLRGTLELQVNFNDEYNQQYKNTTIHIELEDSNIKHEMPIKKYLTIIGHLVSIISLAILIIYYIVKKLFKNTPGLILLNLSFTLMISQIFFAISLFLTYSNDFLIFTNLRNLFEEINKVLLCFINGLLVHYFYLCFFFWSNILAFDLFNMFKQSVLLTQVKLERNLISIYYLYGWLMPFFLVLIMNLKNYQTISYGYKKCFISTSLDLLLFFVIPVGLIILVNFIFVILSIRLVLEIDKLCEKFIYSDLDSKKSKRRLILFLKMFSITGLAWIFGIVCSISNDKDTFLWYIYIVLNSFQGFFLMLAYICRFDPKKSLNSININKKN</sequence>
<comment type="caution">
    <text evidence="9">The sequence shown here is derived from an EMBL/GenBank/DDBJ whole genome shotgun (WGS) entry which is preliminary data.</text>
</comment>
<dbReference type="GO" id="GO:0007166">
    <property type="term" value="P:cell surface receptor signaling pathway"/>
    <property type="evidence" value="ECO:0007669"/>
    <property type="project" value="InterPro"/>
</dbReference>
<keyword evidence="10" id="KW-1185">Reference proteome</keyword>
<feature type="transmembrane region" description="Helical" evidence="5">
    <location>
        <begin position="363"/>
        <end position="392"/>
    </location>
</feature>
<keyword evidence="6" id="KW-0732">Signal</keyword>
<keyword evidence="2 5" id="KW-0812">Transmembrane</keyword>
<dbReference type="PROSITE" id="PS51257">
    <property type="entry name" value="PROKAR_LIPOPROTEIN"/>
    <property type="match status" value="1"/>
</dbReference>
<dbReference type="InterPro" id="IPR017981">
    <property type="entry name" value="GPCR_2-like_7TM"/>
</dbReference>
<organism evidence="9 10">
    <name type="scientific">Brachionus calyciflorus</name>
    <dbReference type="NCBI Taxonomy" id="104777"/>
    <lineage>
        <taxon>Eukaryota</taxon>
        <taxon>Metazoa</taxon>
        <taxon>Spiralia</taxon>
        <taxon>Gnathifera</taxon>
        <taxon>Rotifera</taxon>
        <taxon>Eurotatoria</taxon>
        <taxon>Monogononta</taxon>
        <taxon>Pseudotrocha</taxon>
        <taxon>Ploima</taxon>
        <taxon>Brachionidae</taxon>
        <taxon>Brachionus</taxon>
    </lineage>
</organism>
<protein>
    <recommendedName>
        <fullName evidence="11">G-protein coupled receptors family 2 profile 2 domain-containing protein</fullName>
    </recommendedName>
</protein>
<dbReference type="PROSITE" id="PS50261">
    <property type="entry name" value="G_PROTEIN_RECEP_F2_4"/>
    <property type="match status" value="1"/>
</dbReference>
<feature type="transmembrane region" description="Helical" evidence="5">
    <location>
        <begin position="533"/>
        <end position="553"/>
    </location>
</feature>
<feature type="transmembrane region" description="Helical" evidence="5">
    <location>
        <begin position="502"/>
        <end position="521"/>
    </location>
</feature>
<dbReference type="PROSITE" id="PS50262">
    <property type="entry name" value="G_PROTEIN_RECEP_F1_2"/>
    <property type="match status" value="1"/>
</dbReference>
<feature type="transmembrane region" description="Helical" evidence="5">
    <location>
        <begin position="321"/>
        <end position="343"/>
    </location>
</feature>
<evidence type="ECO:0000256" key="6">
    <source>
        <dbReference type="SAM" id="SignalP"/>
    </source>
</evidence>
<feature type="domain" description="G-protein coupled receptors family 1 profile" evidence="8">
    <location>
        <begin position="298"/>
        <end position="517"/>
    </location>
</feature>
<dbReference type="AlphaFoldDB" id="A0A814G4T9"/>
<dbReference type="EMBL" id="CAJNOC010003688">
    <property type="protein sequence ID" value="CAF0993624.1"/>
    <property type="molecule type" value="Genomic_DNA"/>
</dbReference>
<dbReference type="PRINTS" id="PR00249">
    <property type="entry name" value="GPCRSECRETIN"/>
</dbReference>
<evidence type="ECO:0000256" key="3">
    <source>
        <dbReference type="ARBA" id="ARBA00022989"/>
    </source>
</evidence>
<feature type="transmembrane region" description="Helical" evidence="5">
    <location>
        <begin position="452"/>
        <end position="479"/>
    </location>
</feature>
<keyword evidence="3 5" id="KW-1133">Transmembrane helix</keyword>
<dbReference type="Gene3D" id="1.20.1070.10">
    <property type="entry name" value="Rhodopsin 7-helix transmembrane proteins"/>
    <property type="match status" value="1"/>
</dbReference>
<dbReference type="InterPro" id="IPR000832">
    <property type="entry name" value="GPCR_2_secretin-like"/>
</dbReference>
<comment type="subcellular location">
    <subcellularLocation>
        <location evidence="1">Membrane</location>
        <topology evidence="1">Multi-pass membrane protein</topology>
    </subcellularLocation>
</comment>
<evidence type="ECO:0000313" key="10">
    <source>
        <dbReference type="Proteomes" id="UP000663879"/>
    </source>
</evidence>
<gene>
    <name evidence="9" type="ORF">OXX778_LOCUS16043</name>
</gene>
<name>A0A814G4T9_9BILA</name>
<dbReference type="Proteomes" id="UP000663879">
    <property type="component" value="Unassembled WGS sequence"/>
</dbReference>
<reference evidence="9" key="1">
    <citation type="submission" date="2021-02" db="EMBL/GenBank/DDBJ databases">
        <authorList>
            <person name="Nowell W R."/>
        </authorList>
    </citation>
    <scope>NUCLEOTIDE SEQUENCE</scope>
    <source>
        <strain evidence="9">Ploen Becks lab</strain>
    </source>
</reference>
<dbReference type="InterPro" id="IPR017452">
    <property type="entry name" value="GPCR_Rhodpsn_7TM"/>
</dbReference>
<evidence type="ECO:0000259" key="8">
    <source>
        <dbReference type="PROSITE" id="PS50262"/>
    </source>
</evidence>
<dbReference type="Pfam" id="PF00002">
    <property type="entry name" value="7tm_2"/>
    <property type="match status" value="1"/>
</dbReference>
<accession>A0A814G4T9</accession>
<evidence type="ECO:0000259" key="7">
    <source>
        <dbReference type="PROSITE" id="PS50261"/>
    </source>
</evidence>
<dbReference type="InterPro" id="IPR053231">
    <property type="entry name" value="GPCR_LN-TM7"/>
</dbReference>
<feature type="transmembrane region" description="Helical" evidence="5">
    <location>
        <begin position="413"/>
        <end position="432"/>
    </location>
</feature>
<feature type="signal peptide" evidence="6">
    <location>
        <begin position="1"/>
        <end position="17"/>
    </location>
</feature>
<dbReference type="OrthoDB" id="6134459at2759"/>
<dbReference type="GO" id="GO:0016020">
    <property type="term" value="C:membrane"/>
    <property type="evidence" value="ECO:0007669"/>
    <property type="project" value="UniProtKB-SubCell"/>
</dbReference>
<keyword evidence="4 5" id="KW-0472">Membrane</keyword>
<feature type="domain" description="G-protein coupled receptors family 2 profile 2" evidence="7">
    <location>
        <begin position="285"/>
        <end position="555"/>
    </location>
</feature>
<proteinExistence type="predicted"/>
<feature type="transmembrane region" description="Helical" evidence="5">
    <location>
        <begin position="287"/>
        <end position="309"/>
    </location>
</feature>
<dbReference type="PANTHER" id="PTHR45902">
    <property type="entry name" value="LATROPHILIN RECEPTOR-LIKE PROTEIN A"/>
    <property type="match status" value="1"/>
</dbReference>
<dbReference type="PANTHER" id="PTHR45902:SF4">
    <property type="entry name" value="G-PROTEIN COUPLED RECEPTORS FAMILY 2 PROFILE 2 DOMAIN-CONTAINING PROTEIN"/>
    <property type="match status" value="1"/>
</dbReference>
<evidence type="ECO:0000256" key="5">
    <source>
        <dbReference type="SAM" id="Phobius"/>
    </source>
</evidence>
<dbReference type="GO" id="GO:0004930">
    <property type="term" value="F:G protein-coupled receptor activity"/>
    <property type="evidence" value="ECO:0007669"/>
    <property type="project" value="InterPro"/>
</dbReference>